<evidence type="ECO:0000259" key="3">
    <source>
        <dbReference type="Pfam" id="PF11817"/>
    </source>
</evidence>
<organism evidence="4 5">
    <name type="scientific">Clydaea vesicula</name>
    <dbReference type="NCBI Taxonomy" id="447962"/>
    <lineage>
        <taxon>Eukaryota</taxon>
        <taxon>Fungi</taxon>
        <taxon>Fungi incertae sedis</taxon>
        <taxon>Chytridiomycota</taxon>
        <taxon>Chytridiomycota incertae sedis</taxon>
        <taxon>Chytridiomycetes</taxon>
        <taxon>Lobulomycetales</taxon>
        <taxon>Lobulomycetaceae</taxon>
        <taxon>Clydaea</taxon>
    </lineage>
</organism>
<dbReference type="Pfam" id="PF11817">
    <property type="entry name" value="Foie-gras_1"/>
    <property type="match status" value="1"/>
</dbReference>
<gene>
    <name evidence="4" type="ORF">HK099_004896</name>
</gene>
<evidence type="ECO:0008006" key="6">
    <source>
        <dbReference type="Google" id="ProtNLM"/>
    </source>
</evidence>
<evidence type="ECO:0000259" key="2">
    <source>
        <dbReference type="Pfam" id="PF07919"/>
    </source>
</evidence>
<reference evidence="4" key="1">
    <citation type="submission" date="2020-05" db="EMBL/GenBank/DDBJ databases">
        <title>Phylogenomic resolution of chytrid fungi.</title>
        <authorList>
            <person name="Stajich J.E."/>
            <person name="Amses K."/>
            <person name="Simmons R."/>
            <person name="Seto K."/>
            <person name="Myers J."/>
            <person name="Bonds A."/>
            <person name="Quandt C.A."/>
            <person name="Barry K."/>
            <person name="Liu P."/>
            <person name="Grigoriev I."/>
            <person name="Longcore J.E."/>
            <person name="James T.Y."/>
        </authorList>
    </citation>
    <scope>NUCLEOTIDE SEQUENCE</scope>
    <source>
        <strain evidence="4">JEL0476</strain>
    </source>
</reference>
<dbReference type="InterPro" id="IPR012880">
    <property type="entry name" value="Gryzun"/>
</dbReference>
<dbReference type="PANTHER" id="PTHR14374:SF0">
    <property type="entry name" value="TRAFFICKING PROTEIN PARTICLE COMPLEX SUBUNIT 11"/>
    <property type="match status" value="1"/>
</dbReference>
<comment type="caution">
    <text evidence="4">The sequence shown here is derived from an EMBL/GenBank/DDBJ whole genome shotgun (WGS) entry which is preliminary data.</text>
</comment>
<dbReference type="Proteomes" id="UP001211065">
    <property type="component" value="Unassembled WGS sequence"/>
</dbReference>
<feature type="domain" description="Gryzun putative trafficking through Golgi" evidence="2">
    <location>
        <begin position="613"/>
        <end position="920"/>
    </location>
</feature>
<feature type="domain" description="Gryzun putative trafficking through Golgi" evidence="2">
    <location>
        <begin position="1028"/>
        <end position="1213"/>
    </location>
</feature>
<evidence type="ECO:0000256" key="1">
    <source>
        <dbReference type="SAM" id="MobiDB-lite"/>
    </source>
</evidence>
<sequence>MDQYPAEHLLNHIPLMATIGLKDPSPNQESVEAVNYLTTVKEALLNSTQNSHLSHNSQIVFHLNNFEKSHVFPRKNQNHEHSTLSPLTPSSPLYPDGLISTLWLIKHRELSPSVVVGFFDLFEKDGLSAEMERERDIILCSDINERRRAITDRGIKFAVVLILKFNSVGWNTRYEFKLGVLAEFRQEFDTSVKHYETAYQILLEILSNSVATSTIGGGTSYSSSGEFLNVNSTRWEEAKGLLDCLNYKICKLYFYIHTPISALSQFQKHLTNVKVLPEFSTISTGKTFLPEVQNLARKFVGGGSIECWAWLGKQFRLFGELVEHATNKLNLKLPYPPPGSVAGQATAIMNTLSGSAGAHSITGGELSTNVFGPFSSTNTSLVLQHAGFYYIASARCAEERWHKSREAENTSSLISPPPAARSSQVGRNEFDVQSARVTAEVKTLYFEPADIEKNVEHSVLVIELLTKAYEQFKFRKCGRTSLYLAGEIARLYYLGGKFDMALKFFDRINKTYRKDRWFYILKHILRETILCASKLGVFNVVIESLLELLGLGEDVVDELLFLLDGKDLNERQLLQKNGIEKLPSMDSSMDLFTPVQGREKVYFNSFDPENTSVEIDMNTINSFVDCSFQFKYPECVAGESMEYQVNFWARKGIEFTSALKFSKLLIKFSESDYDVEISSNIDDVDTNDQSKSDINFYNMCKNANNEKNFQVRSLYFQSGQKYTFQGLIKPKDSMLELKFTEAKAILQNSLKSREIILNFRVKDHINDNEKKLRTWITKDNNEIVKKLVLPGIGEVSALQINQRQPKVNIVLKHCTPAYIEEVHPVSVFVTNEENEEIDVFLDAEFKGVTSEGNDNSCFISSNYNSSKNFTKEDKAVNFVGGINLGTILPGKTSEKVLYTYIKLNPAEKCFKAKIHYNFTKKCRDLISSEEENNNYTGFIEKNFSFKKEEVLKMEFCIPFEYNFQFFSQTCNSFGTTKDNNGRVINELGLFTIEEDFFSEENATLEKSGLFLYFEKIISISVKCLGPWDVVFKEVYLTSANMAGVEVIPITPQEPSALIENQTHQSHSFLYRVKIKKHVEDENKNFLAGTLNIIWRRKPTSFDNLKNDEMYGTSSIAIPPINIGSDPVNIVVDLPAQINQGSLTSIIYLIQNTTMHVMELQTLMESNEGFIYSGLKQSLHKVLPFSTVYLSYNLVAINSGKLILPKLTCTRKSYSNDLSKAEDIPCPIKFNSQDISIFVKPVINWN</sequence>
<evidence type="ECO:0000313" key="5">
    <source>
        <dbReference type="Proteomes" id="UP001211065"/>
    </source>
</evidence>
<evidence type="ECO:0000313" key="4">
    <source>
        <dbReference type="EMBL" id="KAJ3218890.1"/>
    </source>
</evidence>
<accession>A0AAD5XZY5</accession>
<keyword evidence="5" id="KW-1185">Reference proteome</keyword>
<dbReference type="EMBL" id="JADGJW010000360">
    <property type="protein sequence ID" value="KAJ3218890.1"/>
    <property type="molecule type" value="Genomic_DNA"/>
</dbReference>
<dbReference type="InterPro" id="IPR021773">
    <property type="entry name" value="TPC11"/>
</dbReference>
<dbReference type="PANTHER" id="PTHR14374">
    <property type="entry name" value="FOIE GRAS"/>
    <property type="match status" value="1"/>
</dbReference>
<dbReference type="AlphaFoldDB" id="A0AAD5XZY5"/>
<proteinExistence type="predicted"/>
<feature type="region of interest" description="Disordered" evidence="1">
    <location>
        <begin position="407"/>
        <end position="427"/>
    </location>
</feature>
<protein>
    <recommendedName>
        <fullName evidence="6">Trafficking protein particle complex subunit 11 domain-containing protein</fullName>
    </recommendedName>
</protein>
<dbReference type="Pfam" id="PF07919">
    <property type="entry name" value="Gryzun"/>
    <property type="match status" value="2"/>
</dbReference>
<feature type="domain" description="Trafficking protein particle complex subunit 11" evidence="3">
    <location>
        <begin position="234"/>
        <end position="549"/>
    </location>
</feature>
<name>A0AAD5XZY5_9FUNG</name>